<gene>
    <name evidence="1" type="ORF">COLO4_21405</name>
</gene>
<proteinExistence type="predicted"/>
<sequence>MDPSTAPLLEIARNHHVPVPSSLQNPQASLFPSYLVETQINILAFTESQQRHHLIAIVASPSMSTTASSHGIVFSSLS</sequence>
<reference evidence="2" key="1">
    <citation type="submission" date="2013-09" db="EMBL/GenBank/DDBJ databases">
        <title>Corchorus olitorius genome sequencing.</title>
        <authorList>
            <person name="Alam M."/>
            <person name="Haque M.S."/>
            <person name="Islam M.S."/>
            <person name="Emdad E.M."/>
            <person name="Islam M.M."/>
            <person name="Ahmed B."/>
            <person name="Halim A."/>
            <person name="Hossen Q.M.M."/>
            <person name="Hossain M.Z."/>
            <person name="Ahmed R."/>
            <person name="Khan M.M."/>
            <person name="Islam R."/>
            <person name="Rashid M.M."/>
            <person name="Khan S.A."/>
            <person name="Rahman M.S."/>
            <person name="Alam M."/>
            <person name="Yahiya A.S."/>
            <person name="Khan M.S."/>
            <person name="Azam M.S."/>
            <person name="Haque T."/>
            <person name="Lashkar M.Z.H."/>
            <person name="Akhand A.I."/>
            <person name="Morshed G."/>
            <person name="Roy S."/>
            <person name="Uddin K.S."/>
            <person name="Rabeya T."/>
            <person name="Hossain A.S."/>
            <person name="Chowdhury A."/>
            <person name="Snigdha A.R."/>
            <person name="Mortoza M.S."/>
            <person name="Matin S.A."/>
            <person name="Hoque S.M.E."/>
            <person name="Islam M.K."/>
            <person name="Roy D.K."/>
            <person name="Haider R."/>
            <person name="Moosa M.M."/>
            <person name="Elias S.M."/>
            <person name="Hasan A.M."/>
            <person name="Jahan S."/>
            <person name="Shafiuddin M."/>
            <person name="Mahmood N."/>
            <person name="Shommy N.S."/>
        </authorList>
    </citation>
    <scope>NUCLEOTIDE SEQUENCE [LARGE SCALE GENOMIC DNA]</scope>
    <source>
        <strain evidence="2">cv. O-4</strain>
    </source>
</reference>
<keyword evidence="2" id="KW-1185">Reference proteome</keyword>
<organism evidence="1 2">
    <name type="scientific">Corchorus olitorius</name>
    <dbReference type="NCBI Taxonomy" id="93759"/>
    <lineage>
        <taxon>Eukaryota</taxon>
        <taxon>Viridiplantae</taxon>
        <taxon>Streptophyta</taxon>
        <taxon>Embryophyta</taxon>
        <taxon>Tracheophyta</taxon>
        <taxon>Spermatophyta</taxon>
        <taxon>Magnoliopsida</taxon>
        <taxon>eudicotyledons</taxon>
        <taxon>Gunneridae</taxon>
        <taxon>Pentapetalae</taxon>
        <taxon>rosids</taxon>
        <taxon>malvids</taxon>
        <taxon>Malvales</taxon>
        <taxon>Malvaceae</taxon>
        <taxon>Grewioideae</taxon>
        <taxon>Apeibeae</taxon>
        <taxon>Corchorus</taxon>
    </lineage>
</organism>
<dbReference type="EMBL" id="AWUE01017654">
    <property type="protein sequence ID" value="OMO85879.1"/>
    <property type="molecule type" value="Genomic_DNA"/>
</dbReference>
<name>A0A1R3ITG4_9ROSI</name>
<evidence type="ECO:0000313" key="2">
    <source>
        <dbReference type="Proteomes" id="UP000187203"/>
    </source>
</evidence>
<accession>A0A1R3ITG4</accession>
<dbReference type="Proteomes" id="UP000187203">
    <property type="component" value="Unassembled WGS sequence"/>
</dbReference>
<comment type="caution">
    <text evidence="1">The sequence shown here is derived from an EMBL/GenBank/DDBJ whole genome shotgun (WGS) entry which is preliminary data.</text>
</comment>
<dbReference type="AlphaFoldDB" id="A0A1R3ITG4"/>
<evidence type="ECO:0000313" key="1">
    <source>
        <dbReference type="EMBL" id="OMO85879.1"/>
    </source>
</evidence>
<protein>
    <submittedName>
        <fullName evidence="1">Uncharacterized protein</fullName>
    </submittedName>
</protein>